<proteinExistence type="predicted"/>
<dbReference type="PROSITE" id="PS00678">
    <property type="entry name" value="WD_REPEATS_1"/>
    <property type="match status" value="1"/>
</dbReference>
<dbReference type="OrthoDB" id="10262475at2759"/>
<evidence type="ECO:0000313" key="4">
    <source>
        <dbReference type="Proteomes" id="UP000504607"/>
    </source>
</evidence>
<dbReference type="GeneID" id="105057823"/>
<dbReference type="KEGG" id="egu:105057823"/>
<name>A0A6I9S7B9_ELAGV</name>
<dbReference type="SUPFAM" id="SSF50978">
    <property type="entry name" value="WD40 repeat-like"/>
    <property type="match status" value="1"/>
</dbReference>
<dbReference type="InterPro" id="IPR001680">
    <property type="entry name" value="WD40_rpt"/>
</dbReference>
<dbReference type="InterPro" id="IPR036322">
    <property type="entry name" value="WD40_repeat_dom_sf"/>
</dbReference>
<evidence type="ECO:0000256" key="1">
    <source>
        <dbReference type="ARBA" id="ARBA00022574"/>
    </source>
</evidence>
<evidence type="ECO:0000313" key="5">
    <source>
        <dbReference type="RefSeq" id="XP_010938832.1"/>
    </source>
</evidence>
<dbReference type="InterPro" id="IPR015943">
    <property type="entry name" value="WD40/YVTN_repeat-like_dom_sf"/>
</dbReference>
<organism evidence="4 5">
    <name type="scientific">Elaeis guineensis var. tenera</name>
    <name type="common">Oil palm</name>
    <dbReference type="NCBI Taxonomy" id="51953"/>
    <lineage>
        <taxon>Eukaryota</taxon>
        <taxon>Viridiplantae</taxon>
        <taxon>Streptophyta</taxon>
        <taxon>Embryophyta</taxon>
        <taxon>Tracheophyta</taxon>
        <taxon>Spermatophyta</taxon>
        <taxon>Magnoliopsida</taxon>
        <taxon>Liliopsida</taxon>
        <taxon>Arecaceae</taxon>
        <taxon>Arecoideae</taxon>
        <taxon>Cocoseae</taxon>
        <taxon>Elaeidinae</taxon>
        <taxon>Elaeis</taxon>
    </lineage>
</organism>
<dbReference type="PROSITE" id="PS50082">
    <property type="entry name" value="WD_REPEATS_2"/>
    <property type="match status" value="2"/>
</dbReference>
<evidence type="ECO:0000256" key="2">
    <source>
        <dbReference type="ARBA" id="ARBA00022737"/>
    </source>
</evidence>
<dbReference type="RefSeq" id="XP_010938832.1">
    <property type="nucleotide sequence ID" value="XM_010940530.3"/>
</dbReference>
<dbReference type="Gene3D" id="2.130.10.10">
    <property type="entry name" value="YVTN repeat-like/Quinoprotein amine dehydrogenase"/>
    <property type="match status" value="1"/>
</dbReference>
<dbReference type="PROSITE" id="PS50294">
    <property type="entry name" value="WD_REPEATS_REGION"/>
    <property type="match status" value="1"/>
</dbReference>
<evidence type="ECO:0000256" key="3">
    <source>
        <dbReference type="PROSITE-ProRule" id="PRU00221"/>
    </source>
</evidence>
<dbReference type="SMART" id="SM00320">
    <property type="entry name" value="WD40"/>
    <property type="match status" value="5"/>
</dbReference>
<dbReference type="Proteomes" id="UP000504607">
    <property type="component" value="Chromosome 1"/>
</dbReference>
<keyword evidence="2" id="KW-0677">Repeat</keyword>
<dbReference type="PANTHER" id="PTHR10971">
    <property type="entry name" value="MRNA EXPORT FACTOR AND BUB3"/>
    <property type="match status" value="1"/>
</dbReference>
<dbReference type="InParanoid" id="A0A6I9S7B9"/>
<accession>A0A6I9S7B9</accession>
<gene>
    <name evidence="5" type="primary">LOC105057823</name>
</gene>
<dbReference type="InterPro" id="IPR019775">
    <property type="entry name" value="WD40_repeat_CS"/>
</dbReference>
<dbReference type="AlphaFoldDB" id="A0A6I9S7B9"/>
<sequence>MEGSLLELGEPIGDAISRIRFAPRSNNLLISSWDSVLRLYDVDGSERRLEAPSEAALLDCCFQDEKSALSAGSDGCIRRYNLCSGAQDVVGKHDDSAICIEYSEETGQVVTAGLDKTLMFWDMHMENANIGYTRKGDSDIWSMSLCGFYLLAAVGIAVKVYDLRNLKGPVLSKESSVDFHVKCVRSFSSNQGYAVGSIDGCVALKYFDPPKECEMGCVFRCHPKSKNGRYHLVAVNDIGFHPRYDTFVTGDDDGYAIIWDAQSRKKVFELQRYPSSVASLSYNYSGQFLAVASSYTFQEANEVEEAPHVYLHKLDNFARPSSSDKI</sequence>
<dbReference type="Pfam" id="PF00400">
    <property type="entry name" value="WD40"/>
    <property type="match status" value="2"/>
</dbReference>
<feature type="repeat" description="WD" evidence="3">
    <location>
        <begin position="90"/>
        <end position="123"/>
    </location>
</feature>
<reference evidence="5" key="1">
    <citation type="submission" date="2025-08" db="UniProtKB">
        <authorList>
            <consortium name="RefSeq"/>
        </authorList>
    </citation>
    <scope>IDENTIFICATION</scope>
</reference>
<keyword evidence="1 3" id="KW-0853">WD repeat</keyword>
<feature type="repeat" description="WD" evidence="3">
    <location>
        <begin position="228"/>
        <end position="269"/>
    </location>
</feature>
<keyword evidence="4" id="KW-1185">Reference proteome</keyword>
<protein>
    <submittedName>
        <fullName evidence="5">Mitotic checkpoint protein BUB3.3 isoform X1</fullName>
    </submittedName>
</protein>